<evidence type="ECO:0000313" key="1">
    <source>
        <dbReference type="EMBL" id="GAG22516.1"/>
    </source>
</evidence>
<protein>
    <submittedName>
        <fullName evidence="1">Uncharacterized protein</fullName>
    </submittedName>
</protein>
<gene>
    <name evidence="1" type="ORF">S01H1_53232</name>
</gene>
<comment type="caution">
    <text evidence="1">The sequence shown here is derived from an EMBL/GenBank/DDBJ whole genome shotgun (WGS) entry which is preliminary data.</text>
</comment>
<name>X0XC55_9ZZZZ</name>
<feature type="non-terminal residue" evidence="1">
    <location>
        <position position="93"/>
    </location>
</feature>
<proteinExistence type="predicted"/>
<sequence>MAHMPQALSIGVSLVLFSCFWQGRIVADPGRRPKAGDAGAHAPLHPPVLLLADSLGIVSPQNDPNVNVRLATWLTPDILWRHIEKKGQGFHRI</sequence>
<organism evidence="1">
    <name type="scientific">marine sediment metagenome</name>
    <dbReference type="NCBI Taxonomy" id="412755"/>
    <lineage>
        <taxon>unclassified sequences</taxon>
        <taxon>metagenomes</taxon>
        <taxon>ecological metagenomes</taxon>
    </lineage>
</organism>
<dbReference type="AlphaFoldDB" id="X0XC55"/>
<accession>X0XC55</accession>
<dbReference type="EMBL" id="BARS01034463">
    <property type="protein sequence ID" value="GAG22516.1"/>
    <property type="molecule type" value="Genomic_DNA"/>
</dbReference>
<reference evidence="1" key="1">
    <citation type="journal article" date="2014" name="Front. Microbiol.">
        <title>High frequency of phylogenetically diverse reductive dehalogenase-homologous genes in deep subseafloor sedimentary metagenomes.</title>
        <authorList>
            <person name="Kawai M."/>
            <person name="Futagami T."/>
            <person name="Toyoda A."/>
            <person name="Takaki Y."/>
            <person name="Nishi S."/>
            <person name="Hori S."/>
            <person name="Arai W."/>
            <person name="Tsubouchi T."/>
            <person name="Morono Y."/>
            <person name="Uchiyama I."/>
            <person name="Ito T."/>
            <person name="Fujiyama A."/>
            <person name="Inagaki F."/>
            <person name="Takami H."/>
        </authorList>
    </citation>
    <scope>NUCLEOTIDE SEQUENCE</scope>
    <source>
        <strain evidence="1">Expedition CK06-06</strain>
    </source>
</reference>